<feature type="domain" description="2Fe-2S ferredoxin-type" evidence="1">
    <location>
        <begin position="634"/>
        <end position="723"/>
    </location>
</feature>
<dbReference type="InterPro" id="IPR006058">
    <property type="entry name" value="2Fe2S_fd_BS"/>
</dbReference>
<dbReference type="InterPro" id="IPR017938">
    <property type="entry name" value="Riboflavin_synthase-like_b-brl"/>
</dbReference>
<dbReference type="SUPFAM" id="SSF52343">
    <property type="entry name" value="Ferredoxin reductase-like, C-terminal NADP-linked domain"/>
    <property type="match status" value="1"/>
</dbReference>
<organism evidence="3 4">
    <name type="scientific">Paraburkholderia madseniana</name>
    <dbReference type="NCBI Taxonomy" id="2599607"/>
    <lineage>
        <taxon>Bacteria</taxon>
        <taxon>Pseudomonadati</taxon>
        <taxon>Pseudomonadota</taxon>
        <taxon>Betaproteobacteria</taxon>
        <taxon>Burkholderiales</taxon>
        <taxon>Burkholderiaceae</taxon>
        <taxon>Paraburkholderia</taxon>
    </lineage>
</organism>
<dbReference type="InterPro" id="IPR036010">
    <property type="entry name" value="2Fe-2S_ferredoxin-like_sf"/>
</dbReference>
<proteinExistence type="predicted"/>
<dbReference type="RefSeq" id="WP_154558317.1">
    <property type="nucleotide sequence ID" value="NZ_VOSW01000004.1"/>
</dbReference>
<dbReference type="SUPFAM" id="SSF50475">
    <property type="entry name" value="FMN-binding split barrel"/>
    <property type="match status" value="1"/>
</dbReference>
<dbReference type="Proteomes" id="UP000463700">
    <property type="component" value="Unassembled WGS sequence"/>
</dbReference>
<dbReference type="InterPro" id="IPR039261">
    <property type="entry name" value="FNR_nucleotide-bd"/>
</dbReference>
<evidence type="ECO:0000259" key="2">
    <source>
        <dbReference type="PROSITE" id="PS51384"/>
    </source>
</evidence>
<dbReference type="InterPro" id="IPR001433">
    <property type="entry name" value="OxRdtase_FAD/NAD-bd"/>
</dbReference>
<dbReference type="Gene3D" id="2.40.30.10">
    <property type="entry name" value="Translation factors"/>
    <property type="match status" value="1"/>
</dbReference>
<dbReference type="CDD" id="cd06184">
    <property type="entry name" value="flavohem_like_fad_nad_binding"/>
    <property type="match status" value="1"/>
</dbReference>
<protein>
    <submittedName>
        <fullName evidence="3">2Fe-2S iron-sulfur cluster binding domain-containing protein</fullName>
    </submittedName>
</protein>
<dbReference type="SUPFAM" id="SSF54292">
    <property type="entry name" value="2Fe-2S ferredoxin-like"/>
    <property type="match status" value="1"/>
</dbReference>
<dbReference type="PANTHER" id="PTHR42815">
    <property type="entry name" value="FAD-BINDING, PUTATIVE (AFU_ORTHOLOGUE AFUA_6G07600)-RELATED"/>
    <property type="match status" value="1"/>
</dbReference>
<dbReference type="Gene3D" id="2.30.110.10">
    <property type="entry name" value="Electron Transport, Fmn-binding Protein, Chain A"/>
    <property type="match status" value="1"/>
</dbReference>
<dbReference type="GO" id="GO:0051537">
    <property type="term" value="F:2 iron, 2 sulfur cluster binding"/>
    <property type="evidence" value="ECO:0007669"/>
    <property type="project" value="InterPro"/>
</dbReference>
<dbReference type="OrthoDB" id="9796486at2"/>
<dbReference type="InterPro" id="IPR012349">
    <property type="entry name" value="Split_barrel_FMN-bd"/>
</dbReference>
<dbReference type="AlphaFoldDB" id="A0A6N6WL89"/>
<accession>A0A6N6WL89</accession>
<dbReference type="InterPro" id="IPR017927">
    <property type="entry name" value="FAD-bd_FR_type"/>
</dbReference>
<evidence type="ECO:0000313" key="3">
    <source>
        <dbReference type="EMBL" id="KAE8761306.1"/>
    </source>
</evidence>
<dbReference type="InterPro" id="IPR012675">
    <property type="entry name" value="Beta-grasp_dom_sf"/>
</dbReference>
<dbReference type="Pfam" id="PF00111">
    <property type="entry name" value="Fer2"/>
    <property type="match status" value="1"/>
</dbReference>
<dbReference type="EMBL" id="VOSW01000004">
    <property type="protein sequence ID" value="KAE8761306.1"/>
    <property type="molecule type" value="Genomic_DNA"/>
</dbReference>
<dbReference type="GO" id="GO:0016491">
    <property type="term" value="F:oxidoreductase activity"/>
    <property type="evidence" value="ECO:0007669"/>
    <property type="project" value="InterPro"/>
</dbReference>
<gene>
    <name evidence="3" type="ORF">FSO04_03140</name>
</gene>
<reference evidence="3 4" key="1">
    <citation type="journal article" date="2020" name="Int. J. Syst. Evol. Microbiol.">
        <title>Paraburkholderia madseniana sp. nov., a phenolic acid-degrading bacterium isolated from acidic forest soil.</title>
        <authorList>
            <person name="Wilhelm R.C."/>
            <person name="Murphy S.J.L."/>
            <person name="Feriancek N.M."/>
            <person name="Karasz D.C."/>
            <person name="DeRito C.M."/>
            <person name="Newman J.D."/>
            <person name="Buckley D.H."/>
        </authorList>
    </citation>
    <scope>NUCLEOTIDE SEQUENCE [LARGE SCALE GENOMIC DNA]</scope>
    <source>
        <strain evidence="3 4">RP11</strain>
    </source>
</reference>
<dbReference type="PROSITE" id="PS51085">
    <property type="entry name" value="2FE2S_FER_2"/>
    <property type="match status" value="1"/>
</dbReference>
<sequence>MSQHSSGAPRGWDAAESPFHAAELLVQQHVGVNEEAESIGRRGIRRYMPDQHRQFYAEQPFMVFGGLDANGQPWATLRAAEPGFVSSPDPRTLRIEGGVLPGDPLAGYWQPGMMIGGLGLQAQTRRRNRVNGVVSSVDGDTVTLEVMQSFGNCAKYIQSRTPTFVARGATGTRTPVETSTQLSAADRALLANADTFFITSANVSEDAGPARGADVSHRGGMPGFVRIDDATTLTTPDFSGNRLFNTLGNLLHDPRAGLLFVDFASGDMLYVAALAEIVWDGPELVEFPLAERLVRFRITEVRRSRQALPFHWSEVGYAPQFVAPASLAASVPAPLPASLPDPLSASPLDFLPASTLESPWKKLRIAAVHEETPMIRSFYFESTDGSPLPAYEPGQYLPIRVPIDGLDKPLTRTYTLSDGSNLRQYRITVKRDGVGSAWLHDRFAAGMQIEAMAPRGAFTYDSASLRPAVFISAGIGITPMITMLHHAIAAREPLSPPRPLHFFHGARRDVDRPFSAHLQDLASRHQAVSMHLFDSATDPATHAPSGTLPGRVSVAEIKRALPFDDYDFYLCGPESFMRELYEGLRALNVADNRIRFEAFGPATVKRTPAIPAAVAENAQSSRPANVPANDGAGIPVTFARSQRTVQWLPKNGTLLDLAEACGIAAPSSCRSGMCGTCTTRVLNGRVAYEEPTDAPIDAGHALICMGRPVADDVAATDGLSLEL</sequence>
<dbReference type="PANTHER" id="PTHR42815:SF2">
    <property type="entry name" value="FAD-BINDING, PUTATIVE (AFU_ORTHOLOGUE AFUA_6G07600)-RELATED"/>
    <property type="match status" value="1"/>
</dbReference>
<dbReference type="InterPro" id="IPR001041">
    <property type="entry name" value="2Fe-2S_ferredoxin-type"/>
</dbReference>
<name>A0A6N6WL89_9BURK</name>
<dbReference type="Gene3D" id="3.10.20.30">
    <property type="match status" value="1"/>
</dbReference>
<dbReference type="Pfam" id="PF00175">
    <property type="entry name" value="NAD_binding_1"/>
    <property type="match status" value="1"/>
</dbReference>
<dbReference type="Gene3D" id="3.40.50.80">
    <property type="entry name" value="Nucleotide-binding domain of ferredoxin-NADP reductase (FNR) module"/>
    <property type="match status" value="1"/>
</dbReference>
<evidence type="ECO:0000259" key="1">
    <source>
        <dbReference type="PROSITE" id="PS51085"/>
    </source>
</evidence>
<feature type="domain" description="FAD-binding FR-type" evidence="2">
    <location>
        <begin position="358"/>
        <end position="461"/>
    </location>
</feature>
<dbReference type="PRINTS" id="PR00409">
    <property type="entry name" value="PHDIOXRDTASE"/>
</dbReference>
<dbReference type="CDD" id="cd00207">
    <property type="entry name" value="fer2"/>
    <property type="match status" value="1"/>
</dbReference>
<dbReference type="SUPFAM" id="SSF63380">
    <property type="entry name" value="Riboflavin synthase domain-like"/>
    <property type="match status" value="1"/>
</dbReference>
<comment type="caution">
    <text evidence="3">The sequence shown here is derived from an EMBL/GenBank/DDBJ whole genome shotgun (WGS) entry which is preliminary data.</text>
</comment>
<evidence type="ECO:0000313" key="4">
    <source>
        <dbReference type="Proteomes" id="UP000463700"/>
    </source>
</evidence>
<dbReference type="PROSITE" id="PS51384">
    <property type="entry name" value="FAD_FR"/>
    <property type="match status" value="1"/>
</dbReference>
<dbReference type="PROSITE" id="PS00197">
    <property type="entry name" value="2FE2S_FER_1"/>
    <property type="match status" value="1"/>
</dbReference>